<dbReference type="GeneID" id="66353336"/>
<reference evidence="7" key="4">
    <citation type="submission" date="2021-06" db="EMBL/GenBank/DDBJ databases">
        <authorList>
            <consortium name="NCBI Pathogen Detection Project"/>
        </authorList>
    </citation>
    <scope>NUCLEOTIDE SEQUENCE</scope>
    <source>
        <strain evidence="7">HN1000</strain>
    </source>
</reference>
<keyword evidence="5" id="KW-0012">Acyltransferase</keyword>
<evidence type="ECO:0000313" key="10">
    <source>
        <dbReference type="EMBL" id="VFD56072.1"/>
    </source>
</evidence>
<dbReference type="AlphaFoldDB" id="A0A031WE95"/>
<dbReference type="EC" id="2.3.3.13" evidence="5 8"/>
<dbReference type="GO" id="GO:0003852">
    <property type="term" value="F:2-isopropylmalate synthase activity"/>
    <property type="evidence" value="ECO:0007669"/>
    <property type="project" value="UniProtKB-EC"/>
</dbReference>
<organism evidence="5">
    <name type="scientific">Clostridioides difficile</name>
    <name type="common">Peptoclostridium difficile</name>
    <dbReference type="NCBI Taxonomy" id="1496"/>
    <lineage>
        <taxon>Bacteria</taxon>
        <taxon>Bacillati</taxon>
        <taxon>Bacillota</taxon>
        <taxon>Clostridia</taxon>
        <taxon>Peptostreptococcales</taxon>
        <taxon>Peptostreptococcaceae</taxon>
        <taxon>Clostridioides</taxon>
    </lineage>
</organism>
<evidence type="ECO:0000313" key="12">
    <source>
        <dbReference type="Proteomes" id="UP000346772"/>
    </source>
</evidence>
<reference evidence="7" key="2">
    <citation type="journal article" date="2018" name="Genome Biol.">
        <title>SKESA: strategic k-mer extension for scrupulous assemblies.</title>
        <authorList>
            <person name="Souvorov A."/>
            <person name="Agarwala R."/>
            <person name="Lipman D.J."/>
        </authorList>
    </citation>
    <scope>NUCLEOTIDE SEQUENCE</scope>
    <source>
        <strain evidence="7">HN1000</strain>
    </source>
</reference>
<dbReference type="InterPro" id="IPR002034">
    <property type="entry name" value="AIPM/Hcit_synth_CS"/>
</dbReference>
<dbReference type="PROSITE" id="PS00815">
    <property type="entry name" value="AIPM_HOMOCIT_SYNTH_1"/>
    <property type="match status" value="1"/>
</dbReference>
<keyword evidence="1 2" id="KW-0808">Transferase</keyword>
<dbReference type="EMBL" id="CAADAN010000006">
    <property type="protein sequence ID" value="VFD32321.1"/>
    <property type="molecule type" value="Genomic_DNA"/>
</dbReference>
<evidence type="ECO:0000313" key="9">
    <source>
        <dbReference type="EMBL" id="VFD32321.1"/>
    </source>
</evidence>
<reference evidence="12 13" key="3">
    <citation type="submission" date="2019-02" db="EMBL/GenBank/DDBJ databases">
        <authorList>
            <consortium name="Pathogen Informatics"/>
        </authorList>
    </citation>
    <scope>NUCLEOTIDE SEQUENCE [LARGE SCALE GENOMIC DNA]</scope>
    <source>
        <strain evidence="10 12">078GUE027</strain>
        <strain evidence="9">Clo34</strain>
        <strain evidence="13">clo34</strain>
        <strain evidence="8 11">VRECD0157</strain>
    </source>
</reference>
<dbReference type="EC" id="2.3.-.-" evidence="4"/>
<dbReference type="GO" id="GO:0019752">
    <property type="term" value="P:carboxylic acid metabolic process"/>
    <property type="evidence" value="ECO:0007669"/>
    <property type="project" value="InterPro"/>
</dbReference>
<dbReference type="PANTHER" id="PTHR42880">
    <property type="entry name" value="HOMOCITRATE SYNTHASE"/>
    <property type="match status" value="1"/>
</dbReference>
<dbReference type="GO" id="GO:0004410">
    <property type="term" value="F:homocitrate synthase activity"/>
    <property type="evidence" value="ECO:0007669"/>
    <property type="project" value="UniProtKB-EC"/>
</dbReference>
<comment type="similarity">
    <text evidence="2">Belongs to the alpha-IPM synthase/homocitrate synthase family.</text>
</comment>
<evidence type="ECO:0000313" key="7">
    <source>
        <dbReference type="EMBL" id="HBH1543469.1"/>
    </source>
</evidence>
<dbReference type="Pfam" id="PF22617">
    <property type="entry name" value="HCS_D2"/>
    <property type="match status" value="1"/>
</dbReference>
<dbReference type="InterPro" id="IPR054691">
    <property type="entry name" value="LeuA/HCS_post-cat"/>
</dbReference>
<dbReference type="KEGG" id="pdf:CD630DERM_08320"/>
<dbReference type="SMR" id="A0A031WE95"/>
<dbReference type="InterPro" id="IPR000891">
    <property type="entry name" value="PYR_CT"/>
</dbReference>
<dbReference type="EMBL" id="LK932368">
    <property type="protein sequence ID" value="CDS84732.1"/>
    <property type="molecule type" value="Genomic_DNA"/>
</dbReference>
<evidence type="ECO:0000313" key="6">
    <source>
        <dbReference type="EMBL" id="CDT44858.1"/>
    </source>
</evidence>
<gene>
    <name evidence="5" type="primary">leuA</name>
    <name evidence="4" type="synonym">aksA</name>
    <name evidence="8" type="synonym">leuA_2</name>
    <name evidence="7" type="synonym">nifV</name>
    <name evidence="6" type="ORF">BN1095_480065</name>
    <name evidence="4" type="ORF">BN1096_310069</name>
    <name evidence="5" type="ORF">BN1097_320068</name>
    <name evidence="7" type="ORF">KRM00_002998</name>
    <name evidence="9" type="ORF">SAMEA1402399_02021</name>
    <name evidence="10" type="ORF">SAMEA1710456_03625</name>
    <name evidence="8" type="ORF">SAMEA3375112_01077</name>
</gene>
<proteinExistence type="inferred from homology"/>
<protein>
    <submittedName>
        <fullName evidence="5 8">2-isopropylmalate synthase</fullName>
        <ecNumber evidence="5 8">2.3.3.13</ecNumber>
    </submittedName>
    <submittedName>
        <fullName evidence="7">Homocitrate synthase</fullName>
        <ecNumber evidence="7">2.3.3.14</ecNumber>
    </submittedName>
    <submittedName>
        <fullName evidence="4">Trans-homoaconitate synthase</fullName>
        <ecNumber evidence="4">2.3.-.-</ecNumber>
    </submittedName>
</protein>
<dbReference type="SUPFAM" id="SSF51569">
    <property type="entry name" value="Aldolase"/>
    <property type="match status" value="1"/>
</dbReference>
<sequence length="397" mass="43843">MCVISKDRAKEIKIVDTTLRDGEQTAGVVFANREKIMIAEMLSDLGVDQIEVGIPTMGGDEKNVIKHICSRNLKSDIMAWNRAVIKDVEESISCGVDAVAISISVSDIHIENKLRTSRGWVLENMAKTVEFAKKNGLYVSVNGEDASRADIDFLTEFINVGKQAGADRFRYCDTVGVMNPFSIKNAIETLYERTNFDIEMHTHNDFGMATANALAGIAAGANYVGVTVNGLGERAGNAALEEVLMALKCVYKCDLNNIDTRKFRGICEYVAQASGRILPTWKPVVGDNMFIHESGIHADGALKDPHNYEPFDPSEVNLERKIVIGKHSGRAAVVNKLSEYEMYISPENATKLLNAIRATSIRLKRSLMDKEILQLYCDILAHEKGTTEEEAVRGSYI</sequence>
<evidence type="ECO:0000259" key="3">
    <source>
        <dbReference type="PROSITE" id="PS50991"/>
    </source>
</evidence>
<dbReference type="RefSeq" id="WP_003418528.1">
    <property type="nucleotide sequence ID" value="NZ_AP031492.1"/>
</dbReference>
<dbReference type="EMBL" id="DAEPXK010000038">
    <property type="protein sequence ID" value="HBH1543469.1"/>
    <property type="molecule type" value="Genomic_DNA"/>
</dbReference>
<dbReference type="Proteomes" id="UP000189137">
    <property type="component" value="Unassembled WGS sequence"/>
</dbReference>
<dbReference type="Proteomes" id="UP000346772">
    <property type="component" value="Unassembled WGS sequence"/>
</dbReference>
<dbReference type="EMBL" id="LK933160">
    <property type="protein sequence ID" value="CDT44858.1"/>
    <property type="molecule type" value="Genomic_DNA"/>
</dbReference>
<evidence type="ECO:0000256" key="1">
    <source>
        <dbReference type="ARBA" id="ARBA00022679"/>
    </source>
</evidence>
<evidence type="ECO:0000313" key="5">
    <source>
        <dbReference type="EMBL" id="CDS84732.1"/>
    </source>
</evidence>
<evidence type="ECO:0000313" key="4">
    <source>
        <dbReference type="EMBL" id="CDS84300.1"/>
    </source>
</evidence>
<dbReference type="PROSITE" id="PS00816">
    <property type="entry name" value="AIPM_HOMOCIT_SYNTH_2"/>
    <property type="match status" value="1"/>
</dbReference>
<evidence type="ECO:0000313" key="11">
    <source>
        <dbReference type="Proteomes" id="UP000189137"/>
    </source>
</evidence>
<dbReference type="NCBIfam" id="TIGR02660">
    <property type="entry name" value="nifV_homocitr"/>
    <property type="match status" value="1"/>
</dbReference>
<dbReference type="PROSITE" id="PS50991">
    <property type="entry name" value="PYR_CT"/>
    <property type="match status" value="1"/>
</dbReference>
<dbReference type="PATRIC" id="fig|1496.1373.peg.651"/>
<dbReference type="Pfam" id="PF00682">
    <property type="entry name" value="HMGL-like"/>
    <property type="match status" value="1"/>
</dbReference>
<dbReference type="InterPro" id="IPR013477">
    <property type="entry name" value="NifV/FrbC"/>
</dbReference>
<dbReference type="PANTHER" id="PTHR42880:SF1">
    <property type="entry name" value="ISOPROPYLMALATE_HOMOCITRATE_CITRAMALATE SYNTHASE FAMILY PROTEIN"/>
    <property type="match status" value="1"/>
</dbReference>
<dbReference type="EMBL" id="CAADAT010000036">
    <property type="protein sequence ID" value="VFD56072.1"/>
    <property type="molecule type" value="Genomic_DNA"/>
</dbReference>
<dbReference type="EMBL" id="LK932482">
    <property type="protein sequence ID" value="CDS84300.1"/>
    <property type="molecule type" value="Genomic_DNA"/>
</dbReference>
<dbReference type="Gene3D" id="3.20.20.70">
    <property type="entry name" value="Aldolase class I"/>
    <property type="match status" value="1"/>
</dbReference>
<evidence type="ECO:0000313" key="8">
    <source>
        <dbReference type="EMBL" id="SJS04413.1"/>
    </source>
</evidence>
<accession>A0A031WE95</accession>
<dbReference type="CDD" id="cd07939">
    <property type="entry name" value="DRE_TIM_NifV"/>
    <property type="match status" value="1"/>
</dbReference>
<evidence type="ECO:0000256" key="2">
    <source>
        <dbReference type="RuleBase" id="RU003523"/>
    </source>
</evidence>
<name>A0A031WE95_CLODI</name>
<dbReference type="EMBL" id="FUPS01000003">
    <property type="protein sequence ID" value="SJS04413.1"/>
    <property type="molecule type" value="Genomic_DNA"/>
</dbReference>
<dbReference type="Gene3D" id="1.10.238.260">
    <property type="match status" value="1"/>
</dbReference>
<dbReference type="InterPro" id="IPR013785">
    <property type="entry name" value="Aldolase_TIM"/>
</dbReference>
<dbReference type="EC" id="2.3.3.14" evidence="7"/>
<reference evidence="5" key="1">
    <citation type="submission" date="2014-07" db="EMBL/GenBank/DDBJ databases">
        <authorList>
            <person name="Monot Marc"/>
        </authorList>
    </citation>
    <scope>NUCLEOTIDE SEQUENCE</scope>
    <source>
        <strain evidence="6">7032989</strain>
        <strain evidence="5">7032994</strain>
    </source>
</reference>
<evidence type="ECO:0000313" key="13">
    <source>
        <dbReference type="Proteomes" id="UP000411588"/>
    </source>
</evidence>
<dbReference type="Proteomes" id="UP000878956">
    <property type="component" value="Unassembled WGS sequence"/>
</dbReference>
<feature type="domain" description="Pyruvate carboxyltransferase" evidence="3">
    <location>
        <begin position="12"/>
        <end position="264"/>
    </location>
</feature>
<dbReference type="Proteomes" id="UP000411588">
    <property type="component" value="Unassembled WGS sequence"/>
</dbReference>